<organism evidence="5 6">
    <name type="scientific">Glacieibacterium arshaanense</name>
    <dbReference type="NCBI Taxonomy" id="2511025"/>
    <lineage>
        <taxon>Bacteria</taxon>
        <taxon>Pseudomonadati</taxon>
        <taxon>Pseudomonadota</taxon>
        <taxon>Alphaproteobacteria</taxon>
        <taxon>Sphingomonadales</taxon>
        <taxon>Sphingosinicellaceae</taxon>
        <taxon>Glacieibacterium</taxon>
    </lineage>
</organism>
<dbReference type="GO" id="GO:0033743">
    <property type="term" value="F:peptide-methionine (R)-S-oxide reductase activity"/>
    <property type="evidence" value="ECO:0007669"/>
    <property type="project" value="UniProtKB-EC"/>
</dbReference>
<dbReference type="GO" id="GO:0030091">
    <property type="term" value="P:protein repair"/>
    <property type="evidence" value="ECO:0007669"/>
    <property type="project" value="InterPro"/>
</dbReference>
<dbReference type="EC" id="1.8.4.12" evidence="1"/>
<dbReference type="EMBL" id="SIHO01000002">
    <property type="protein sequence ID" value="TFU03054.1"/>
    <property type="molecule type" value="Genomic_DNA"/>
</dbReference>
<dbReference type="Gene3D" id="2.170.150.20">
    <property type="entry name" value="Peptide methionine sulfoxide reductase"/>
    <property type="match status" value="1"/>
</dbReference>
<dbReference type="Proteomes" id="UP000297737">
    <property type="component" value="Unassembled WGS sequence"/>
</dbReference>
<gene>
    <name evidence="5" type="primary">msrB</name>
    <name evidence="5" type="ORF">EUV02_07585</name>
</gene>
<dbReference type="InterPro" id="IPR028427">
    <property type="entry name" value="Met_Sox_Rdtase_MsrB"/>
</dbReference>
<comment type="caution">
    <text evidence="5">The sequence shown here is derived from an EMBL/GenBank/DDBJ whole genome shotgun (WGS) entry which is preliminary data.</text>
</comment>
<proteinExistence type="predicted"/>
<keyword evidence="6" id="KW-1185">Reference proteome</keyword>
<dbReference type="NCBIfam" id="TIGR00357">
    <property type="entry name" value="peptide-methionine (R)-S-oxide reductase MsrB"/>
    <property type="match status" value="1"/>
</dbReference>
<feature type="domain" description="MsrB" evidence="4">
    <location>
        <begin position="11"/>
        <end position="132"/>
    </location>
</feature>
<sequence length="136" mass="14425">MSETFPIQKTDAEWRALLDPDQYAVLRGHGTERPGTCALNYEKRNGSYACAGCGNALFATATKFESGTGWPSFGAPIAGSVGLTVDRSHGMVRTEVHCSQCGGHLGHVFPDGPPPTGERYCMNGVAMTFTPQGGEN</sequence>
<dbReference type="InterPro" id="IPR011057">
    <property type="entry name" value="Mss4-like_sf"/>
</dbReference>
<protein>
    <recommendedName>
        <fullName evidence="1">peptide-methionine (R)-S-oxide reductase</fullName>
        <ecNumber evidence="1">1.8.4.12</ecNumber>
    </recommendedName>
</protein>
<dbReference type="SUPFAM" id="SSF51316">
    <property type="entry name" value="Mss4-like"/>
    <property type="match status" value="1"/>
</dbReference>
<dbReference type="GO" id="GO:0005737">
    <property type="term" value="C:cytoplasm"/>
    <property type="evidence" value="ECO:0007669"/>
    <property type="project" value="TreeGrafter"/>
</dbReference>
<evidence type="ECO:0000256" key="3">
    <source>
        <dbReference type="ARBA" id="ARBA00048488"/>
    </source>
</evidence>
<evidence type="ECO:0000256" key="2">
    <source>
        <dbReference type="ARBA" id="ARBA00023002"/>
    </source>
</evidence>
<dbReference type="AlphaFoldDB" id="A0A4Y9EN41"/>
<dbReference type="PANTHER" id="PTHR10173:SF57">
    <property type="entry name" value="PEPTIDE-METHIONINE (R)-S-OXIDE REDUCTASE"/>
    <property type="match status" value="1"/>
</dbReference>
<dbReference type="OrthoDB" id="9785497at2"/>
<comment type="catalytic activity">
    <reaction evidence="3">
        <text>L-methionyl-[protein] + [thioredoxin]-disulfide + H2O = L-methionyl-(R)-S-oxide-[protein] + [thioredoxin]-dithiol</text>
        <dbReference type="Rhea" id="RHEA:24164"/>
        <dbReference type="Rhea" id="RHEA-COMP:10698"/>
        <dbReference type="Rhea" id="RHEA-COMP:10700"/>
        <dbReference type="Rhea" id="RHEA-COMP:12313"/>
        <dbReference type="Rhea" id="RHEA-COMP:12314"/>
        <dbReference type="ChEBI" id="CHEBI:15377"/>
        <dbReference type="ChEBI" id="CHEBI:16044"/>
        <dbReference type="ChEBI" id="CHEBI:29950"/>
        <dbReference type="ChEBI" id="CHEBI:45764"/>
        <dbReference type="ChEBI" id="CHEBI:50058"/>
        <dbReference type="EC" id="1.8.4.12"/>
    </reaction>
</comment>
<dbReference type="GO" id="GO:0006979">
    <property type="term" value="P:response to oxidative stress"/>
    <property type="evidence" value="ECO:0007669"/>
    <property type="project" value="InterPro"/>
</dbReference>
<reference evidence="5 6" key="1">
    <citation type="submission" date="2019-02" db="EMBL/GenBank/DDBJ databases">
        <title>Polymorphobacter sp. isolated from the lake at the Tibet of China.</title>
        <authorList>
            <person name="Li A."/>
        </authorList>
    </citation>
    <scope>NUCLEOTIDE SEQUENCE [LARGE SCALE GENOMIC DNA]</scope>
    <source>
        <strain evidence="5 6">DJ1R-1</strain>
    </source>
</reference>
<keyword evidence="2 5" id="KW-0560">Oxidoreductase</keyword>
<evidence type="ECO:0000313" key="6">
    <source>
        <dbReference type="Proteomes" id="UP000297737"/>
    </source>
</evidence>
<dbReference type="PROSITE" id="PS51790">
    <property type="entry name" value="MSRB"/>
    <property type="match status" value="1"/>
</dbReference>
<name>A0A4Y9EN41_9SPHN</name>
<dbReference type="PANTHER" id="PTHR10173">
    <property type="entry name" value="METHIONINE SULFOXIDE REDUCTASE"/>
    <property type="match status" value="1"/>
</dbReference>
<evidence type="ECO:0000313" key="5">
    <source>
        <dbReference type="EMBL" id="TFU03054.1"/>
    </source>
</evidence>
<dbReference type="InterPro" id="IPR002579">
    <property type="entry name" value="Met_Sox_Rdtase_MsrB_dom"/>
</dbReference>
<evidence type="ECO:0000256" key="1">
    <source>
        <dbReference type="ARBA" id="ARBA00012499"/>
    </source>
</evidence>
<dbReference type="RefSeq" id="WP_135245646.1">
    <property type="nucleotide sequence ID" value="NZ_SIHO01000002.1"/>
</dbReference>
<accession>A0A4Y9EN41</accession>
<dbReference type="Pfam" id="PF01641">
    <property type="entry name" value="SelR"/>
    <property type="match status" value="1"/>
</dbReference>
<evidence type="ECO:0000259" key="4">
    <source>
        <dbReference type="PROSITE" id="PS51790"/>
    </source>
</evidence>